<evidence type="ECO:0000256" key="1">
    <source>
        <dbReference type="SAM" id="SignalP"/>
    </source>
</evidence>
<dbReference type="SUPFAM" id="SSF56436">
    <property type="entry name" value="C-type lectin-like"/>
    <property type="match status" value="2"/>
</dbReference>
<dbReference type="CDD" id="cd00037">
    <property type="entry name" value="CLECT"/>
    <property type="match status" value="2"/>
</dbReference>
<dbReference type="InterPro" id="IPR050111">
    <property type="entry name" value="C-type_lectin/snaclec_domain"/>
</dbReference>
<feature type="chain" id="PRO_5036848610" evidence="1">
    <location>
        <begin position="19"/>
        <end position="277"/>
    </location>
</feature>
<reference evidence="4" key="1">
    <citation type="submission" date="2022-11" db="UniProtKB">
        <authorList>
            <consortium name="WormBaseParasite"/>
        </authorList>
    </citation>
    <scope>IDENTIFICATION</scope>
</reference>
<dbReference type="InterPro" id="IPR016187">
    <property type="entry name" value="CTDL_fold"/>
</dbReference>
<dbReference type="Gene3D" id="3.10.100.10">
    <property type="entry name" value="Mannose-Binding Protein A, subunit A"/>
    <property type="match status" value="2"/>
</dbReference>
<organism evidence="3 4">
    <name type="scientific">Plectus sambesii</name>
    <dbReference type="NCBI Taxonomy" id="2011161"/>
    <lineage>
        <taxon>Eukaryota</taxon>
        <taxon>Metazoa</taxon>
        <taxon>Ecdysozoa</taxon>
        <taxon>Nematoda</taxon>
        <taxon>Chromadorea</taxon>
        <taxon>Plectida</taxon>
        <taxon>Plectina</taxon>
        <taxon>Plectoidea</taxon>
        <taxon>Plectidae</taxon>
        <taxon>Plectus</taxon>
    </lineage>
</organism>
<dbReference type="WBParaSite" id="PSAMB.scaffold501size49165.g6298.t1">
    <property type="protein sequence ID" value="PSAMB.scaffold501size49165.g6298.t1"/>
    <property type="gene ID" value="PSAMB.scaffold501size49165.g6298"/>
</dbReference>
<dbReference type="PROSITE" id="PS50041">
    <property type="entry name" value="C_TYPE_LECTIN_2"/>
    <property type="match status" value="2"/>
</dbReference>
<dbReference type="InterPro" id="IPR016186">
    <property type="entry name" value="C-type_lectin-like/link_sf"/>
</dbReference>
<keyword evidence="1" id="KW-0732">Signal</keyword>
<accession>A0A914WQG8</accession>
<evidence type="ECO:0000259" key="2">
    <source>
        <dbReference type="PROSITE" id="PS50041"/>
    </source>
</evidence>
<name>A0A914WQG8_9BILA</name>
<dbReference type="AlphaFoldDB" id="A0A914WQG8"/>
<evidence type="ECO:0000313" key="4">
    <source>
        <dbReference type="WBParaSite" id="PSAMB.scaffold501size49165.g6298.t1"/>
    </source>
</evidence>
<dbReference type="InterPro" id="IPR001304">
    <property type="entry name" value="C-type_lectin-like"/>
</dbReference>
<dbReference type="SMART" id="SM00034">
    <property type="entry name" value="CLECT"/>
    <property type="match status" value="2"/>
</dbReference>
<evidence type="ECO:0000313" key="3">
    <source>
        <dbReference type="Proteomes" id="UP000887566"/>
    </source>
</evidence>
<dbReference type="Pfam" id="PF00059">
    <property type="entry name" value="Lectin_C"/>
    <property type="match status" value="2"/>
</dbReference>
<keyword evidence="3" id="KW-1185">Reference proteome</keyword>
<dbReference type="PANTHER" id="PTHR22803">
    <property type="entry name" value="MANNOSE, PHOSPHOLIPASE, LECTIN RECEPTOR RELATED"/>
    <property type="match status" value="1"/>
</dbReference>
<sequence>MELQIALFLFLSTRAASSASIPTCPNGWMTGEFLPKCYKFFTQRMLWHDADQLCQQQGPGGHLVSIHNRFENNAVIDFATDTPGSNSSEAWWWIGFNNFNNKFAWIDDSPSDFTNWALGEPSNTQIENCACMSDITSDCPSCWHMRGCGTCNNQRHFMYDAENFCVSQGPGGHLVSIHSRFENNALLDLAAATPGSEAGEAWFWIGMNNLRTTSSYTWIDGSSTDFTAWVQGEPSQTSIEYCACMEDKKSTCPSCWRTQGCFSCQDFRYFICQINGL</sequence>
<dbReference type="Proteomes" id="UP000887566">
    <property type="component" value="Unplaced"/>
</dbReference>
<protein>
    <submittedName>
        <fullName evidence="4">C-type lectin domain-containing protein</fullName>
    </submittedName>
</protein>
<feature type="domain" description="C-type lectin" evidence="2">
    <location>
        <begin position="33"/>
        <end position="148"/>
    </location>
</feature>
<feature type="domain" description="C-type lectin" evidence="2">
    <location>
        <begin position="160"/>
        <end position="261"/>
    </location>
</feature>
<feature type="signal peptide" evidence="1">
    <location>
        <begin position="1"/>
        <end position="18"/>
    </location>
</feature>
<proteinExistence type="predicted"/>